<dbReference type="EMBL" id="WJJP01000040">
    <property type="protein sequence ID" value="MBD3323207.1"/>
    <property type="molecule type" value="Genomic_DNA"/>
</dbReference>
<evidence type="ECO:0000256" key="2">
    <source>
        <dbReference type="ARBA" id="ARBA00005381"/>
    </source>
</evidence>
<comment type="caution">
    <text evidence="9">The sequence shown here is derived from an EMBL/GenBank/DDBJ whole genome shotgun (WGS) entry which is preliminary data.</text>
</comment>
<sequence>MLLFKDRGFLINTLILVASGGLVWGVSQYLFSAQNRWIDVAPLEIAILANFVVGLAFQRAVALYNRNKVKGAFQQYVSTAVVDEMLRHPEKLHLGGERKVLTVLFSDIRGFTSISEGMESQDLVEFLNAYLTQMTDIVLKYDGTLDKYMGDAIMAFYGAPVDQEDHPQRACASALEMMHRLREMQTAWRAQGKPPLDIGIGINSGVMTVGNMGSVKRFDYTVMGDNVNLGSRLEGTNKQYGTNIIISEYTYQHIQGQFVTRELDLVRVKGKAEPVTIYELVGREGEVAEEMLQGISQFEAGIAAYRAMQWDAAIEHFTAALTHYGNDMPSQLYLTRCQTYQQTPPPKGWDGVYIMTTK</sequence>
<dbReference type="PANTHER" id="PTHR43081:SF1">
    <property type="entry name" value="ADENYLATE CYCLASE, TERMINAL-DIFFERENTIATION SPECIFIC"/>
    <property type="match status" value="1"/>
</dbReference>
<name>A0A9D5JS14_9BACT</name>
<evidence type="ECO:0000256" key="6">
    <source>
        <dbReference type="ARBA" id="ARBA00023136"/>
    </source>
</evidence>
<dbReference type="SMART" id="SM00044">
    <property type="entry name" value="CYCc"/>
    <property type="match status" value="1"/>
</dbReference>
<feature type="domain" description="Guanylate cyclase" evidence="8">
    <location>
        <begin position="102"/>
        <end position="234"/>
    </location>
</feature>
<evidence type="ECO:0000313" key="9">
    <source>
        <dbReference type="EMBL" id="MBD3323207.1"/>
    </source>
</evidence>
<dbReference type="Gene3D" id="3.30.70.1230">
    <property type="entry name" value="Nucleotide cyclase"/>
    <property type="match status" value="1"/>
</dbReference>
<keyword evidence="4 7" id="KW-0812">Transmembrane</keyword>
<evidence type="ECO:0000259" key="8">
    <source>
        <dbReference type="PROSITE" id="PS50125"/>
    </source>
</evidence>
<evidence type="ECO:0000313" key="10">
    <source>
        <dbReference type="Proteomes" id="UP000649604"/>
    </source>
</evidence>
<dbReference type="InterPro" id="IPR029787">
    <property type="entry name" value="Nucleotide_cyclase"/>
</dbReference>
<accession>A0A9D5JS14</accession>
<feature type="transmembrane region" description="Helical" evidence="7">
    <location>
        <begin position="9"/>
        <end position="31"/>
    </location>
</feature>
<dbReference type="CDD" id="cd07302">
    <property type="entry name" value="CHD"/>
    <property type="match status" value="1"/>
</dbReference>
<dbReference type="GO" id="GO:0030313">
    <property type="term" value="C:cell envelope"/>
    <property type="evidence" value="ECO:0007669"/>
    <property type="project" value="UniProtKB-SubCell"/>
</dbReference>
<proteinExistence type="inferred from homology"/>
<evidence type="ECO:0000256" key="3">
    <source>
        <dbReference type="ARBA" id="ARBA00022475"/>
    </source>
</evidence>
<evidence type="ECO:0000256" key="4">
    <source>
        <dbReference type="ARBA" id="ARBA00022692"/>
    </source>
</evidence>
<dbReference type="AlphaFoldDB" id="A0A9D5JS14"/>
<dbReference type="Pfam" id="PF00211">
    <property type="entry name" value="Guanylate_cyc"/>
    <property type="match status" value="1"/>
</dbReference>
<evidence type="ECO:0000256" key="5">
    <source>
        <dbReference type="ARBA" id="ARBA00022989"/>
    </source>
</evidence>
<evidence type="ECO:0000256" key="1">
    <source>
        <dbReference type="ARBA" id="ARBA00004196"/>
    </source>
</evidence>
<dbReference type="PANTHER" id="PTHR43081">
    <property type="entry name" value="ADENYLATE CYCLASE, TERMINAL-DIFFERENTIATION SPECIFIC-RELATED"/>
    <property type="match status" value="1"/>
</dbReference>
<keyword evidence="6 7" id="KW-0472">Membrane</keyword>
<dbReference type="InterPro" id="IPR050697">
    <property type="entry name" value="Adenylyl/Guanylyl_Cyclase_3/4"/>
</dbReference>
<dbReference type="InterPro" id="IPR001054">
    <property type="entry name" value="A/G_cyclase"/>
</dbReference>
<keyword evidence="5 7" id="KW-1133">Transmembrane helix</keyword>
<comment type="subcellular location">
    <subcellularLocation>
        <location evidence="1">Cell envelope</location>
    </subcellularLocation>
</comment>
<evidence type="ECO:0000256" key="7">
    <source>
        <dbReference type="SAM" id="Phobius"/>
    </source>
</evidence>
<dbReference type="FunFam" id="3.30.70.1230:FF:000016">
    <property type="entry name" value="Adenylate/guanylate cyclase domain-containing protein"/>
    <property type="match status" value="1"/>
</dbReference>
<comment type="similarity">
    <text evidence="2">Belongs to the adenylyl cyclase class-3 family.</text>
</comment>
<reference evidence="9" key="1">
    <citation type="submission" date="2019-11" db="EMBL/GenBank/DDBJ databases">
        <title>Microbial mats filling the niche in hypersaline microbial mats.</title>
        <authorList>
            <person name="Wong H.L."/>
            <person name="Macleod F.I."/>
            <person name="White R.A. III"/>
            <person name="Burns B.P."/>
        </authorList>
    </citation>
    <scope>NUCLEOTIDE SEQUENCE</scope>
    <source>
        <strain evidence="9">Rbin_158</strain>
    </source>
</reference>
<dbReference type="GO" id="GO:0004016">
    <property type="term" value="F:adenylate cyclase activity"/>
    <property type="evidence" value="ECO:0007669"/>
    <property type="project" value="UniProtKB-ARBA"/>
</dbReference>
<dbReference type="Proteomes" id="UP000649604">
    <property type="component" value="Unassembled WGS sequence"/>
</dbReference>
<dbReference type="SUPFAM" id="SSF55073">
    <property type="entry name" value="Nucleotide cyclase"/>
    <property type="match status" value="1"/>
</dbReference>
<dbReference type="GO" id="GO:0006171">
    <property type="term" value="P:cAMP biosynthetic process"/>
    <property type="evidence" value="ECO:0007669"/>
    <property type="project" value="TreeGrafter"/>
</dbReference>
<dbReference type="PROSITE" id="PS50125">
    <property type="entry name" value="GUANYLATE_CYCLASE_2"/>
    <property type="match status" value="1"/>
</dbReference>
<keyword evidence="3" id="KW-1003">Cell membrane</keyword>
<dbReference type="GO" id="GO:0035556">
    <property type="term" value="P:intracellular signal transduction"/>
    <property type="evidence" value="ECO:0007669"/>
    <property type="project" value="InterPro"/>
</dbReference>
<gene>
    <name evidence="9" type="ORF">GF339_01410</name>
</gene>
<organism evidence="9 10">
    <name type="scientific">candidate division KSB3 bacterium</name>
    <dbReference type="NCBI Taxonomy" id="2044937"/>
    <lineage>
        <taxon>Bacteria</taxon>
        <taxon>candidate division KSB3</taxon>
    </lineage>
</organism>
<protein>
    <recommendedName>
        <fullName evidence="8">Guanylate cyclase domain-containing protein</fullName>
    </recommendedName>
</protein>
<feature type="transmembrane region" description="Helical" evidence="7">
    <location>
        <begin position="37"/>
        <end position="57"/>
    </location>
</feature>